<keyword evidence="2" id="KW-0813">Transport</keyword>
<dbReference type="AlphaFoldDB" id="A0AAE1GPJ2"/>
<comment type="caution">
    <text evidence="8">The sequence shown here is derived from an EMBL/GenBank/DDBJ whole genome shotgun (WGS) entry which is preliminary data.</text>
</comment>
<feature type="transmembrane region" description="Helical" evidence="7">
    <location>
        <begin position="467"/>
        <end position="487"/>
    </location>
</feature>
<dbReference type="Pfam" id="PF13347">
    <property type="entry name" value="MFS_2"/>
    <property type="match status" value="1"/>
</dbReference>
<dbReference type="GO" id="GO:0016020">
    <property type="term" value="C:membrane"/>
    <property type="evidence" value="ECO:0007669"/>
    <property type="project" value="UniProtKB-SubCell"/>
</dbReference>
<dbReference type="Gene3D" id="1.20.1250.20">
    <property type="entry name" value="MFS general substrate transporter like domains"/>
    <property type="match status" value="2"/>
</dbReference>
<dbReference type="EMBL" id="JAHWGI010000011">
    <property type="protein sequence ID" value="KAK3907450.1"/>
    <property type="molecule type" value="Genomic_DNA"/>
</dbReference>
<feature type="compositionally biased region" description="Gly residues" evidence="6">
    <location>
        <begin position="536"/>
        <end position="546"/>
    </location>
</feature>
<evidence type="ECO:0000256" key="5">
    <source>
        <dbReference type="ARBA" id="ARBA00023136"/>
    </source>
</evidence>
<reference evidence="8" key="2">
    <citation type="journal article" date="2023" name="BMC Genomics">
        <title>Pest status, molecular evolution, and epigenetic factors derived from the genome assembly of Frankliniella fusca, a thysanopteran phytovirus vector.</title>
        <authorList>
            <person name="Catto M.A."/>
            <person name="Labadie P.E."/>
            <person name="Jacobson A.L."/>
            <person name="Kennedy G.G."/>
            <person name="Srinivasan R."/>
            <person name="Hunt B.G."/>
        </authorList>
    </citation>
    <scope>NUCLEOTIDE SEQUENCE</scope>
    <source>
        <strain evidence="8">PL_HMW_Pooled</strain>
    </source>
</reference>
<feature type="transmembrane region" description="Helical" evidence="7">
    <location>
        <begin position="722"/>
        <end position="740"/>
    </location>
</feature>
<evidence type="ECO:0000256" key="2">
    <source>
        <dbReference type="ARBA" id="ARBA00022448"/>
    </source>
</evidence>
<dbReference type="InterPro" id="IPR036259">
    <property type="entry name" value="MFS_trans_sf"/>
</dbReference>
<dbReference type="PANTHER" id="PTHR19432">
    <property type="entry name" value="SUGAR TRANSPORTER"/>
    <property type="match status" value="1"/>
</dbReference>
<protein>
    <submittedName>
        <fullName evidence="8">Membrane-associated transporter protein</fullName>
    </submittedName>
</protein>
<name>A0AAE1GPJ2_9NEOP</name>
<evidence type="ECO:0000256" key="7">
    <source>
        <dbReference type="SAM" id="Phobius"/>
    </source>
</evidence>
<gene>
    <name evidence="8" type="ORF">KUF71_002949</name>
</gene>
<dbReference type="FunFam" id="1.20.1250.20:FF:000493">
    <property type="entry name" value="proton-associated sugar transporter A"/>
    <property type="match status" value="1"/>
</dbReference>
<dbReference type="SUPFAM" id="SSF103473">
    <property type="entry name" value="MFS general substrate transporter"/>
    <property type="match status" value="1"/>
</dbReference>
<keyword evidence="9" id="KW-1185">Reference proteome</keyword>
<feature type="transmembrane region" description="Helical" evidence="7">
    <location>
        <begin position="333"/>
        <end position="350"/>
    </location>
</feature>
<reference evidence="8" key="1">
    <citation type="submission" date="2021-07" db="EMBL/GenBank/DDBJ databases">
        <authorList>
            <person name="Catto M.A."/>
            <person name="Jacobson A."/>
            <person name="Kennedy G."/>
            <person name="Labadie P."/>
            <person name="Hunt B.G."/>
            <person name="Srinivasan R."/>
        </authorList>
    </citation>
    <scope>NUCLEOTIDE SEQUENCE</scope>
    <source>
        <strain evidence="8">PL_HMW_Pooled</strain>
        <tissue evidence="8">Head</tissue>
    </source>
</reference>
<keyword evidence="3 7" id="KW-0812">Transmembrane</keyword>
<evidence type="ECO:0000256" key="1">
    <source>
        <dbReference type="ARBA" id="ARBA00004141"/>
    </source>
</evidence>
<organism evidence="8 9">
    <name type="scientific">Frankliniella fusca</name>
    <dbReference type="NCBI Taxonomy" id="407009"/>
    <lineage>
        <taxon>Eukaryota</taxon>
        <taxon>Metazoa</taxon>
        <taxon>Ecdysozoa</taxon>
        <taxon>Arthropoda</taxon>
        <taxon>Hexapoda</taxon>
        <taxon>Insecta</taxon>
        <taxon>Pterygota</taxon>
        <taxon>Neoptera</taxon>
        <taxon>Paraneoptera</taxon>
        <taxon>Thysanoptera</taxon>
        <taxon>Terebrantia</taxon>
        <taxon>Thripoidea</taxon>
        <taxon>Thripidae</taxon>
        <taxon>Frankliniella</taxon>
    </lineage>
</organism>
<sequence>MTTPVVSCLPPSPKAPYWKLGTVRWCMMGSSALVSSGSSSPMGRLRRPPPAPPTGTWTSQLPSSTMAATQGAMSSPACSGVLRRGAMSSSACSGVLRRGAMSSLACSGVLRRAQACCGGARAAPAVRCLPAETTADMEAARARALATTRMRMRAPRYENGKGTQGIERAQGQGQGQGQGSLLAMAEKLQEYEGLVGRAHAARDWARGLLDGWREARGGRPLSEWLAALVKEHQPPREEHTPVEPPPGILADQYGHIYRRKTRAELVRVSAAVMGIEFSYAAETAFVSPTLLKIGVEHRHMTLVWALSPLVGFFLTPILGSLSDRCRLPVGRRRPFIVILALGVLVGLILVPNGEDMGHAMGDYYPSKDLPAANRTALLAAGTPVSDAQFSHPWGVFFTILGTVLLDFDADACQSPARAYLLDVTVAEDHARGLSTFTIMAGLGGFLGYALGGINWDATAIGEMLGGHVRAVFTLITFIFVTCVAYTVTSFQEVPLDVLERERRPSVVALNQRAPLLHRDSAAGLRYGKMEDEGDDGAGVGGYGATGGSTADANPWNPSRPDSLPVDETQPLRRPKPWEANGAVAETSFDADLESSLPRAAGPRPRPSPRPAAAADLEDGGQPATLSQYLLSIVYLPHSVRMVCLTNLFCWSAHVCYSLYFTDFVGEAVFGGEPQAPDGSESKELYEAGVRFGCWGMSMYSLSCACYSLVIERLIRRFGARRVYVGGLLFYSVGMFMMALTQHPVGVILFSWTAGVMYSTLFTMPYLLIAHYHACGTFEVDALGGAVQCTQLRGLGTDVAIVSSMVFLAQFALSVCMGTLISAVGSTVTVVAVASTLAFCGAIAATRVMYLDL</sequence>
<evidence type="ECO:0000313" key="9">
    <source>
        <dbReference type="Proteomes" id="UP001219518"/>
    </source>
</evidence>
<feature type="region of interest" description="Disordered" evidence="6">
    <location>
        <begin position="35"/>
        <end position="58"/>
    </location>
</feature>
<keyword evidence="4 7" id="KW-1133">Transmembrane helix</keyword>
<dbReference type="CDD" id="cd17313">
    <property type="entry name" value="MFS_SLC45_SUC"/>
    <property type="match status" value="1"/>
</dbReference>
<keyword evidence="5 7" id="KW-0472">Membrane</keyword>
<feature type="transmembrane region" description="Helical" evidence="7">
    <location>
        <begin position="829"/>
        <end position="849"/>
    </location>
</feature>
<feature type="transmembrane region" description="Helical" evidence="7">
    <location>
        <begin position="301"/>
        <end position="321"/>
    </location>
</feature>
<accession>A0AAE1GPJ2</accession>
<feature type="region of interest" description="Disordered" evidence="6">
    <location>
        <begin position="526"/>
        <end position="618"/>
    </location>
</feature>
<evidence type="ECO:0000256" key="6">
    <source>
        <dbReference type="SAM" id="MobiDB-lite"/>
    </source>
</evidence>
<dbReference type="Proteomes" id="UP001219518">
    <property type="component" value="Unassembled WGS sequence"/>
</dbReference>
<evidence type="ECO:0000256" key="4">
    <source>
        <dbReference type="ARBA" id="ARBA00022989"/>
    </source>
</evidence>
<dbReference type="PANTHER" id="PTHR19432:SF35">
    <property type="entry name" value="SOLUTE CARRIER FAMILY 45 MEMBER 3 ISOFORM X1"/>
    <property type="match status" value="1"/>
</dbReference>
<evidence type="ECO:0000313" key="8">
    <source>
        <dbReference type="EMBL" id="KAK3907450.1"/>
    </source>
</evidence>
<dbReference type="GO" id="GO:0008506">
    <property type="term" value="F:sucrose:proton symporter activity"/>
    <property type="evidence" value="ECO:0007669"/>
    <property type="project" value="TreeGrafter"/>
</dbReference>
<feature type="transmembrane region" description="Helical" evidence="7">
    <location>
        <begin position="433"/>
        <end position="455"/>
    </location>
</feature>
<feature type="transmembrane region" description="Helical" evidence="7">
    <location>
        <begin position="798"/>
        <end position="823"/>
    </location>
</feature>
<evidence type="ECO:0000256" key="3">
    <source>
        <dbReference type="ARBA" id="ARBA00022692"/>
    </source>
</evidence>
<proteinExistence type="predicted"/>
<feature type="region of interest" description="Disordered" evidence="6">
    <location>
        <begin position="158"/>
        <end position="177"/>
    </location>
</feature>
<feature type="transmembrane region" description="Helical" evidence="7">
    <location>
        <begin position="746"/>
        <end position="768"/>
    </location>
</feature>
<comment type="subcellular location">
    <subcellularLocation>
        <location evidence="1">Membrane</location>
        <topology evidence="1">Multi-pass membrane protein</topology>
    </subcellularLocation>
</comment>